<dbReference type="InParanoid" id="A0A554NA77"/>
<reference evidence="3 4" key="1">
    <citation type="submission" date="2018-06" db="EMBL/GenBank/DDBJ databases">
        <title>Natronomonas sp. F16-60 a new haloarchaeon isolated from a solar saltern of Isla Cristina, Huelva, Spain.</title>
        <authorList>
            <person name="Duran-Viseras A."/>
            <person name="Sanchez-Porro C."/>
            <person name="Ventosa A."/>
        </authorList>
    </citation>
    <scope>NUCLEOTIDE SEQUENCE [LARGE SCALE GENOMIC DNA]</scope>
    <source>
        <strain evidence="3 4">F16-60</strain>
    </source>
</reference>
<evidence type="ECO:0000256" key="1">
    <source>
        <dbReference type="SAM" id="MobiDB-lite"/>
    </source>
</evidence>
<evidence type="ECO:0000313" key="4">
    <source>
        <dbReference type="Proteomes" id="UP000319894"/>
    </source>
</evidence>
<evidence type="ECO:0000313" key="3">
    <source>
        <dbReference type="EMBL" id="TSD14304.1"/>
    </source>
</evidence>
<dbReference type="Proteomes" id="UP000319894">
    <property type="component" value="Unassembled WGS sequence"/>
</dbReference>
<proteinExistence type="predicted"/>
<feature type="domain" description="DUF7511" evidence="2">
    <location>
        <begin position="35"/>
        <end position="80"/>
    </location>
</feature>
<protein>
    <recommendedName>
        <fullName evidence="2">DUF7511 domain-containing protein</fullName>
    </recommendedName>
</protein>
<gene>
    <name evidence="3" type="ORF">DP107_08620</name>
</gene>
<keyword evidence="4" id="KW-1185">Reference proteome</keyword>
<sequence length="80" mass="8744">MSIHDSENTDEPRVNSGVVRGQGDGASEPAARPRLASTLVQYAGEPDRVTMYPPEASHIERMSTWLTADADACLDPEEMR</sequence>
<comment type="caution">
    <text evidence="3">The sequence shown here is derived from an EMBL/GenBank/DDBJ whole genome shotgun (WGS) entry which is preliminary data.</text>
</comment>
<dbReference type="InterPro" id="IPR055933">
    <property type="entry name" value="DUF7511"/>
</dbReference>
<dbReference type="EMBL" id="QMDX01000004">
    <property type="protein sequence ID" value="TSD14304.1"/>
    <property type="molecule type" value="Genomic_DNA"/>
</dbReference>
<evidence type="ECO:0000259" key="2">
    <source>
        <dbReference type="Pfam" id="PF24351"/>
    </source>
</evidence>
<dbReference type="RefSeq" id="WP_144261751.1">
    <property type="nucleotide sequence ID" value="NZ_QMDX01000004.1"/>
</dbReference>
<feature type="compositionally biased region" description="Basic and acidic residues" evidence="1">
    <location>
        <begin position="1"/>
        <end position="13"/>
    </location>
</feature>
<organism evidence="3 4">
    <name type="scientific">Haloglomus irregulare</name>
    <dbReference type="NCBI Taxonomy" id="2234134"/>
    <lineage>
        <taxon>Archaea</taxon>
        <taxon>Methanobacteriati</taxon>
        <taxon>Methanobacteriota</taxon>
        <taxon>Stenosarchaea group</taxon>
        <taxon>Halobacteria</taxon>
        <taxon>Halobacteriales</taxon>
        <taxon>Natronomonadaceae</taxon>
        <taxon>Haloglomus</taxon>
    </lineage>
</organism>
<name>A0A554NA77_9EURY</name>
<dbReference type="OrthoDB" id="186853at2157"/>
<feature type="region of interest" description="Disordered" evidence="1">
    <location>
        <begin position="1"/>
        <end position="34"/>
    </location>
</feature>
<dbReference type="AlphaFoldDB" id="A0A554NA77"/>
<accession>A0A554NA77</accession>
<dbReference type="Pfam" id="PF24351">
    <property type="entry name" value="DUF7511"/>
    <property type="match status" value="1"/>
</dbReference>